<comment type="caution">
    <text evidence="1">The sequence shown here is derived from an EMBL/GenBank/DDBJ whole genome shotgun (WGS) entry which is preliminary data.</text>
</comment>
<dbReference type="AlphaFoldDB" id="A0A641MV94"/>
<evidence type="ECO:0008006" key="2">
    <source>
        <dbReference type="Google" id="ProtNLM"/>
    </source>
</evidence>
<reference evidence="1" key="1">
    <citation type="journal article" date="2019" name="Nat. Med.">
        <title>A library of human gut bacterial isolates paired with longitudinal multiomics data enables mechanistic microbiome research.</title>
        <authorList>
            <person name="Poyet M."/>
            <person name="Groussin M."/>
            <person name="Gibbons S.M."/>
            <person name="Avila-Pacheco J."/>
            <person name="Jiang X."/>
            <person name="Kearney S.M."/>
            <person name="Perrotta A.R."/>
            <person name="Berdy B."/>
            <person name="Zhao S."/>
            <person name="Lieberman T.D."/>
            <person name="Swanson P.K."/>
            <person name="Smith M."/>
            <person name="Roesemann S."/>
            <person name="Alexander J.E."/>
            <person name="Rich S.A."/>
            <person name="Livny J."/>
            <person name="Vlamakis H."/>
            <person name="Clish C."/>
            <person name="Bullock K."/>
            <person name="Deik A."/>
            <person name="Scott J."/>
            <person name="Pierce K.A."/>
            <person name="Xavier R.J."/>
            <person name="Alm E.J."/>
        </authorList>
    </citation>
    <scope>NUCLEOTIDE SEQUENCE</scope>
    <source>
        <strain evidence="1">BIOML-A21</strain>
    </source>
</reference>
<dbReference type="SUPFAM" id="SSF53649">
    <property type="entry name" value="Alkaline phosphatase-like"/>
    <property type="match status" value="1"/>
</dbReference>
<sequence>MKKNLFIGVSLTVGIPTTTMAQQKQPEHPNLIFIITDQLRNDVFGCRGDEIAKTPNIDRFKAESV</sequence>
<organism evidence="1">
    <name type="scientific">Bacteroides salyersiae</name>
    <dbReference type="NCBI Taxonomy" id="291644"/>
    <lineage>
        <taxon>Bacteria</taxon>
        <taxon>Pseudomonadati</taxon>
        <taxon>Bacteroidota</taxon>
        <taxon>Bacteroidia</taxon>
        <taxon>Bacteroidales</taxon>
        <taxon>Bacteroidaceae</taxon>
        <taxon>Bacteroides</taxon>
    </lineage>
</organism>
<feature type="non-terminal residue" evidence="1">
    <location>
        <position position="65"/>
    </location>
</feature>
<protein>
    <recommendedName>
        <fullName evidence="2">Sulfatase-like hydrolase/transferase</fullName>
    </recommendedName>
</protein>
<evidence type="ECO:0000313" key="1">
    <source>
        <dbReference type="EMBL" id="KAA3717558.1"/>
    </source>
</evidence>
<dbReference type="InterPro" id="IPR017850">
    <property type="entry name" value="Alkaline_phosphatase_core_sf"/>
</dbReference>
<proteinExistence type="predicted"/>
<dbReference type="Gene3D" id="3.40.720.10">
    <property type="entry name" value="Alkaline Phosphatase, subunit A"/>
    <property type="match status" value="1"/>
</dbReference>
<dbReference type="EMBL" id="VWMU01000070">
    <property type="protein sequence ID" value="KAA3717558.1"/>
    <property type="molecule type" value="Genomic_DNA"/>
</dbReference>
<name>A0A641MV94_9BACE</name>
<accession>A0A641MV94</accession>
<gene>
    <name evidence="1" type="ORF">F3F94_12065</name>
</gene>